<gene>
    <name evidence="2" type="ORF">PN497_05025</name>
</gene>
<reference evidence="2 3" key="1">
    <citation type="submission" date="2023-01" db="EMBL/GenBank/DDBJ databases">
        <title>Genomes from the Australian National Cyanobacteria Reference Collection.</title>
        <authorList>
            <person name="Willis A."/>
            <person name="Lee E.M.F."/>
        </authorList>
    </citation>
    <scope>NUCLEOTIDE SEQUENCE [LARGE SCALE GENOMIC DNA]</scope>
    <source>
        <strain evidence="2 3">CS-549</strain>
    </source>
</reference>
<dbReference type="Pfam" id="PF14130">
    <property type="entry name" value="Cap4_nuclease"/>
    <property type="match status" value="1"/>
</dbReference>
<proteinExistence type="predicted"/>
<feature type="domain" description="CD-NTase associated protein 4-like DNA endonuclease" evidence="1">
    <location>
        <begin position="14"/>
        <end position="223"/>
    </location>
</feature>
<evidence type="ECO:0000313" key="3">
    <source>
        <dbReference type="Proteomes" id="UP001211711"/>
    </source>
</evidence>
<dbReference type="InterPro" id="IPR027417">
    <property type="entry name" value="P-loop_NTPase"/>
</dbReference>
<organism evidence="2 3">
    <name type="scientific">Sphaerospermopsis kisseleviana CS-549</name>
    <dbReference type="NCBI Taxonomy" id="3021783"/>
    <lineage>
        <taxon>Bacteria</taxon>
        <taxon>Bacillati</taxon>
        <taxon>Cyanobacteriota</taxon>
        <taxon>Cyanophyceae</taxon>
        <taxon>Nostocales</taxon>
        <taxon>Aphanizomenonaceae</taxon>
        <taxon>Sphaerospermopsis</taxon>
        <taxon>Sphaerospermopsis kisseleviana</taxon>
    </lineage>
</organism>
<comment type="caution">
    <text evidence="2">The sequence shown here is derived from an EMBL/GenBank/DDBJ whole genome shotgun (WGS) entry which is preliminary data.</text>
</comment>
<dbReference type="EMBL" id="JAQMTI010000071">
    <property type="protein sequence ID" value="MDB9440727.1"/>
    <property type="molecule type" value="Genomic_DNA"/>
</dbReference>
<sequence length="857" mass="101336">MNKSKTPVEVKSQDGGDDTSRRFRYQHTYAAILSLSLLNDKTEIRAIYCEHHEDILVEKFDGKLIGIQVKTKEKEQYPFRSYDDPVIQSISRFIQHELNFPDQFQKYIIATNCGFYDKKNHKNNLAYLLILAGEVDIDKDNLDKYEDLKTFLDKLNNETDEKTIIKVLKKIELPGDIPGLNDVEHRLFSRLSECLTHQNLTNITNSQVNDIKDKLISKCNAASSLVHPLEAEYYYLFSSPSEQKSKIEIEAKKITKETLEYIINKVVNQSSKQKFSDILLPVKFDENLNTNIYSCNPEHFVGRDREKKYFWDFIDNIRKGKAEKHLICFEGNYGIGKSSLILKLQSESKNSHSKNVFFEQFDTKFARTEYFGYEAIIKAIDNAIDKKFIDLNLCICDEIEPTENSRFLDDPTIEKVLNYLKENSKVIVIFFDHFDHLLRKPRLESTFDFFENLIHEFSYDKTNIVLGFSWTSATSLCLDPNIRHRWEKLTTETMEVLPIEEFVPREAKEFIKIFRKRLKYKSPKIKIIEKWLEEKCSPFPWLLRRLLNKFYNHKVDSYFTIKNQEIRELVINMLKDDLKKLQPREYECLKKIANFESNIFESYEKEIQVLIEKLFIIPSDYEYIVRDDILREYILTKDITLPDLSITYIPKRPVDFILNVFRLLKTEITKKELMTKIIECKMIRGDFESRNVDNILSDLRHFFQVEYDTETKSIKIKQDLLDLDDHEISNHLRGQLQEHLVIKEIYKNKHKIKPGEYFTRDMLAELVRTLYPTESLELYTDEDVTLPLLSISTKKKVKIRDKSDHYTSRLLSWFRFAGIIEQGENSIFLIPTNRLGKEKGKIIKEETTEDAKQLELF</sequence>
<name>A0ABT4ZMW0_9CYAN</name>
<dbReference type="Gene3D" id="3.40.50.300">
    <property type="entry name" value="P-loop containing nucleotide triphosphate hydrolases"/>
    <property type="match status" value="1"/>
</dbReference>
<protein>
    <submittedName>
        <fullName evidence="2">DsDNA nuclease domain-containing protein</fullName>
    </submittedName>
</protein>
<evidence type="ECO:0000259" key="1">
    <source>
        <dbReference type="Pfam" id="PF14130"/>
    </source>
</evidence>
<dbReference type="RefSeq" id="WP_096571603.1">
    <property type="nucleotide sequence ID" value="NZ_JAQMTI010000071.1"/>
</dbReference>
<dbReference type="SUPFAM" id="SSF52540">
    <property type="entry name" value="P-loop containing nucleoside triphosphate hydrolases"/>
    <property type="match status" value="1"/>
</dbReference>
<accession>A0ABT4ZMW0</accession>
<keyword evidence="3" id="KW-1185">Reference proteome</keyword>
<dbReference type="Proteomes" id="UP001211711">
    <property type="component" value="Unassembled WGS sequence"/>
</dbReference>
<dbReference type="InterPro" id="IPR025382">
    <property type="entry name" value="Cap4-like_endonuclease_dom"/>
</dbReference>
<evidence type="ECO:0000313" key="2">
    <source>
        <dbReference type="EMBL" id="MDB9440727.1"/>
    </source>
</evidence>